<dbReference type="Proteomes" id="UP001066276">
    <property type="component" value="Chromosome 3_2"/>
</dbReference>
<dbReference type="AlphaFoldDB" id="A0AAV7TNR3"/>
<evidence type="ECO:0000313" key="2">
    <source>
        <dbReference type="Proteomes" id="UP001066276"/>
    </source>
</evidence>
<reference evidence="1" key="1">
    <citation type="journal article" date="2022" name="bioRxiv">
        <title>Sequencing and chromosome-scale assembly of the giantPleurodeles waltlgenome.</title>
        <authorList>
            <person name="Brown T."/>
            <person name="Elewa A."/>
            <person name="Iarovenko S."/>
            <person name="Subramanian E."/>
            <person name="Araus A.J."/>
            <person name="Petzold A."/>
            <person name="Susuki M."/>
            <person name="Suzuki K.-i.T."/>
            <person name="Hayashi T."/>
            <person name="Toyoda A."/>
            <person name="Oliveira C."/>
            <person name="Osipova E."/>
            <person name="Leigh N.D."/>
            <person name="Simon A."/>
            <person name="Yun M.H."/>
        </authorList>
    </citation>
    <scope>NUCLEOTIDE SEQUENCE</scope>
    <source>
        <strain evidence="1">20211129_DDA</strain>
        <tissue evidence="1">Liver</tissue>
    </source>
</reference>
<dbReference type="EMBL" id="JANPWB010000006">
    <property type="protein sequence ID" value="KAJ1178063.1"/>
    <property type="molecule type" value="Genomic_DNA"/>
</dbReference>
<sequence>MLVNNLRILSETRSNRVLPRLITVWSCPTLPILGPRRLTLIWALQDLRRLRDPAGAASGCCFANAPSRPGVQGPAPLCRMAREQRPLNDAGGGSDITHSV</sequence>
<name>A0AAV7TNR3_PLEWA</name>
<proteinExistence type="predicted"/>
<evidence type="ECO:0000313" key="1">
    <source>
        <dbReference type="EMBL" id="KAJ1178063.1"/>
    </source>
</evidence>
<protein>
    <submittedName>
        <fullName evidence="1">Uncharacterized protein</fullName>
    </submittedName>
</protein>
<accession>A0AAV7TNR3</accession>
<organism evidence="1 2">
    <name type="scientific">Pleurodeles waltl</name>
    <name type="common">Iberian ribbed newt</name>
    <dbReference type="NCBI Taxonomy" id="8319"/>
    <lineage>
        <taxon>Eukaryota</taxon>
        <taxon>Metazoa</taxon>
        <taxon>Chordata</taxon>
        <taxon>Craniata</taxon>
        <taxon>Vertebrata</taxon>
        <taxon>Euteleostomi</taxon>
        <taxon>Amphibia</taxon>
        <taxon>Batrachia</taxon>
        <taxon>Caudata</taxon>
        <taxon>Salamandroidea</taxon>
        <taxon>Salamandridae</taxon>
        <taxon>Pleurodelinae</taxon>
        <taxon>Pleurodeles</taxon>
    </lineage>
</organism>
<gene>
    <name evidence="1" type="ORF">NDU88_003312</name>
</gene>
<keyword evidence="2" id="KW-1185">Reference proteome</keyword>
<comment type="caution">
    <text evidence="1">The sequence shown here is derived from an EMBL/GenBank/DDBJ whole genome shotgun (WGS) entry which is preliminary data.</text>
</comment>